<keyword evidence="3" id="KW-1185">Reference proteome</keyword>
<comment type="caution">
    <text evidence="2">The sequence shown here is derived from an EMBL/GenBank/DDBJ whole genome shotgun (WGS) entry which is preliminary data.</text>
</comment>
<evidence type="ECO:0000313" key="3">
    <source>
        <dbReference type="Proteomes" id="UP001430953"/>
    </source>
</evidence>
<reference evidence="2 3" key="1">
    <citation type="submission" date="2023-03" db="EMBL/GenBank/DDBJ databases">
        <title>High recombination rates correlate with genetic variation in Cardiocondyla obscurior ants.</title>
        <authorList>
            <person name="Errbii M."/>
        </authorList>
    </citation>
    <scope>NUCLEOTIDE SEQUENCE [LARGE SCALE GENOMIC DNA]</scope>
    <source>
        <strain evidence="2">Alpha-2009</strain>
        <tissue evidence="2">Whole body</tissue>
    </source>
</reference>
<evidence type="ECO:0000313" key="2">
    <source>
        <dbReference type="EMBL" id="KAL0107296.1"/>
    </source>
</evidence>
<sequence length="116" mass="14157">MYENNLFLIYTFSELIPLTYTDNNFNILTNLTSKYCSMCWIFSFFLLVHLKSICERSRGESHRIDSYTFLFYFILFKYEKAEGERRETISHDTREENRKKEREEEKERVTGHNLLI</sequence>
<name>A0AAW2EYL7_9HYME</name>
<feature type="region of interest" description="Disordered" evidence="1">
    <location>
        <begin position="83"/>
        <end position="112"/>
    </location>
</feature>
<accession>A0AAW2EYL7</accession>
<dbReference type="EMBL" id="JADYXP020000017">
    <property type="protein sequence ID" value="KAL0107296.1"/>
    <property type="molecule type" value="Genomic_DNA"/>
</dbReference>
<evidence type="ECO:0000256" key="1">
    <source>
        <dbReference type="SAM" id="MobiDB-lite"/>
    </source>
</evidence>
<organism evidence="2 3">
    <name type="scientific">Cardiocondyla obscurior</name>
    <dbReference type="NCBI Taxonomy" id="286306"/>
    <lineage>
        <taxon>Eukaryota</taxon>
        <taxon>Metazoa</taxon>
        <taxon>Ecdysozoa</taxon>
        <taxon>Arthropoda</taxon>
        <taxon>Hexapoda</taxon>
        <taxon>Insecta</taxon>
        <taxon>Pterygota</taxon>
        <taxon>Neoptera</taxon>
        <taxon>Endopterygota</taxon>
        <taxon>Hymenoptera</taxon>
        <taxon>Apocrita</taxon>
        <taxon>Aculeata</taxon>
        <taxon>Formicoidea</taxon>
        <taxon>Formicidae</taxon>
        <taxon>Myrmicinae</taxon>
        <taxon>Cardiocondyla</taxon>
    </lineage>
</organism>
<dbReference type="AlphaFoldDB" id="A0AAW2EYL7"/>
<dbReference type="Proteomes" id="UP001430953">
    <property type="component" value="Unassembled WGS sequence"/>
</dbReference>
<protein>
    <submittedName>
        <fullName evidence="2">Uncharacterized protein</fullName>
    </submittedName>
</protein>
<feature type="compositionally biased region" description="Basic and acidic residues" evidence="1">
    <location>
        <begin position="83"/>
        <end position="110"/>
    </location>
</feature>
<gene>
    <name evidence="2" type="ORF">PUN28_015673</name>
</gene>
<proteinExistence type="predicted"/>